<evidence type="ECO:0000313" key="3">
    <source>
        <dbReference type="Proteomes" id="UP000605201"/>
    </source>
</evidence>
<keyword evidence="1" id="KW-0812">Transmembrane</keyword>
<dbReference type="EMBL" id="JACNIG010000420">
    <property type="protein sequence ID" value="MBC8434340.1"/>
    <property type="molecule type" value="Genomic_DNA"/>
</dbReference>
<comment type="caution">
    <text evidence="2">The sequence shown here is derived from an EMBL/GenBank/DDBJ whole genome shotgun (WGS) entry which is preliminary data.</text>
</comment>
<sequence>MAIDVILSTFLWVGLYFGFEPGSILGNLKYQQKMRKAIAKKINGHKDHVGSNLQTSSTDYLLDRESI</sequence>
<dbReference type="Proteomes" id="UP000605201">
    <property type="component" value="Unassembled WGS sequence"/>
</dbReference>
<evidence type="ECO:0000256" key="1">
    <source>
        <dbReference type="SAM" id="Phobius"/>
    </source>
</evidence>
<feature type="transmembrane region" description="Helical" evidence="1">
    <location>
        <begin position="6"/>
        <end position="28"/>
    </location>
</feature>
<evidence type="ECO:0000313" key="2">
    <source>
        <dbReference type="EMBL" id="MBC8434340.1"/>
    </source>
</evidence>
<protein>
    <submittedName>
        <fullName evidence="2">Uncharacterized protein</fullName>
    </submittedName>
</protein>
<keyword evidence="1" id="KW-0472">Membrane</keyword>
<dbReference type="AlphaFoldDB" id="A0A8J6P9C3"/>
<name>A0A8J6P9C3_9BACT</name>
<accession>A0A8J6P9C3</accession>
<proteinExistence type="predicted"/>
<gene>
    <name evidence="2" type="ORF">H8D96_20720</name>
</gene>
<keyword evidence="1" id="KW-1133">Transmembrane helix</keyword>
<organism evidence="2 3">
    <name type="scientific">Candidatus Desulfatibia vada</name>
    <dbReference type="NCBI Taxonomy" id="2841696"/>
    <lineage>
        <taxon>Bacteria</taxon>
        <taxon>Pseudomonadati</taxon>
        <taxon>Thermodesulfobacteriota</taxon>
        <taxon>Desulfobacteria</taxon>
        <taxon>Desulfobacterales</taxon>
        <taxon>Desulfobacterales incertae sedis</taxon>
        <taxon>Candidatus Desulfatibia</taxon>
    </lineage>
</organism>
<reference evidence="2 3" key="1">
    <citation type="submission" date="2020-08" db="EMBL/GenBank/DDBJ databases">
        <title>Bridging the membrane lipid divide: bacteria of the FCB group superphylum have the potential to synthesize archaeal ether lipids.</title>
        <authorList>
            <person name="Villanueva L."/>
            <person name="Von Meijenfeldt F.A.B."/>
            <person name="Westbye A.B."/>
            <person name="Yadav S."/>
            <person name="Hopmans E.C."/>
            <person name="Dutilh B.E."/>
            <person name="Sinninghe Damste J.S."/>
        </authorList>
    </citation>
    <scope>NUCLEOTIDE SEQUENCE [LARGE SCALE GENOMIC DNA]</scope>
    <source>
        <strain evidence="2">NIOZ-UU17</strain>
    </source>
</reference>